<gene>
    <name evidence="1" type="ORF">LUA448_LOCUS16180</name>
</gene>
<accession>A0A817YSE2</accession>
<name>A0A817YSE2_9BILA</name>
<protein>
    <submittedName>
        <fullName evidence="1">Uncharacterized protein</fullName>
    </submittedName>
</protein>
<sequence length="503" mass="59674">MKPEIVKPFVIRYLARQGKLNDNPSKDLFRLIISNKKPVEPIFPQLTYLSIFQGTSINEDCRDILLYVAAGGTTMNTFTWRSCSNQTHHAKAFFDWLFRCSINLHSFRLENPLGENDFELTYQHTVLNVYRPHQSLTSLTINILNFLTLDILLHYLLKLKYLDVHISKPIEETDITDQLLPRNLNYPKELRTLKLRYLNVRGKGYYRFEQLAEKFAETLEHFSLSTYHYCRGEPYLNYNGTRLSILCQKLLHLRSLHFAIQVQLCEKSNNQTLTEFTRTFRIPFWLDGPFGRKTLAILHKRGIIPDNVEGNVQLTHFNILELNNPIDANSAYNLEELCSWLRLLPNIKCLDVYLTELKYWFNTDANNPYLDSFLRRIERLYVECSDVINAKMNEEIMEPLLLFLIDKHRFPQLRCLRFMNCKNISSAWNNIEHWIDFILNRISEHQLTCVRFDFIEKEQEITDLHTGDETIAITDLPYTINIHRFVKENHVALWLERKHKQFF</sequence>
<proteinExistence type="predicted"/>
<dbReference type="SUPFAM" id="SSF52047">
    <property type="entry name" value="RNI-like"/>
    <property type="match status" value="1"/>
</dbReference>
<reference evidence="1" key="1">
    <citation type="submission" date="2021-02" db="EMBL/GenBank/DDBJ databases">
        <authorList>
            <person name="Nowell W R."/>
        </authorList>
    </citation>
    <scope>NUCLEOTIDE SEQUENCE</scope>
</reference>
<evidence type="ECO:0000313" key="1">
    <source>
        <dbReference type="EMBL" id="CAF3385647.1"/>
    </source>
</evidence>
<dbReference type="Proteomes" id="UP000663833">
    <property type="component" value="Unassembled WGS sequence"/>
</dbReference>
<evidence type="ECO:0000313" key="2">
    <source>
        <dbReference type="Proteomes" id="UP000663833"/>
    </source>
</evidence>
<organism evidence="1 2">
    <name type="scientific">Rotaria socialis</name>
    <dbReference type="NCBI Taxonomy" id="392032"/>
    <lineage>
        <taxon>Eukaryota</taxon>
        <taxon>Metazoa</taxon>
        <taxon>Spiralia</taxon>
        <taxon>Gnathifera</taxon>
        <taxon>Rotifera</taxon>
        <taxon>Eurotatoria</taxon>
        <taxon>Bdelloidea</taxon>
        <taxon>Philodinida</taxon>
        <taxon>Philodinidae</taxon>
        <taxon>Rotaria</taxon>
    </lineage>
</organism>
<dbReference type="AlphaFoldDB" id="A0A817YSE2"/>
<comment type="caution">
    <text evidence="1">The sequence shown here is derived from an EMBL/GenBank/DDBJ whole genome shotgun (WGS) entry which is preliminary data.</text>
</comment>
<dbReference type="EMBL" id="CAJNYD010002010">
    <property type="protein sequence ID" value="CAF3385647.1"/>
    <property type="molecule type" value="Genomic_DNA"/>
</dbReference>